<dbReference type="EMBL" id="JAXAFO010000009">
    <property type="protein sequence ID" value="MDX6849177.1"/>
    <property type="molecule type" value="Genomic_DNA"/>
</dbReference>
<gene>
    <name evidence="1" type="ORF">SCD92_07385</name>
</gene>
<sequence length="198" mass="23069">MKSILSLSVLIILEVFCTAYVYADDKPLEEVYVRGVYLPSGYYHYLTNHMRTPDAEMSFILSSIRRYGQANRTRAMLYGQWRNKCGSLVSSIKEKFSSCKDDAIEDRSSFYKNICAPINNWTFRGGGSAGYDEYLRFEGEFEVEFVSYDKCIHENEFNYDSNISDCKIQAQNSRNENMSMCLGSDINFWEYNYEGDYE</sequence>
<comment type="caution">
    <text evidence="1">The sequence shown here is derived from an EMBL/GenBank/DDBJ whole genome shotgun (WGS) entry which is preliminary data.</text>
</comment>
<protein>
    <submittedName>
        <fullName evidence="1">Uncharacterized protein</fullName>
    </submittedName>
</protein>
<dbReference type="RefSeq" id="WP_302722788.1">
    <property type="nucleotide sequence ID" value="NZ_JAULRU010000569.1"/>
</dbReference>
<proteinExistence type="predicted"/>
<name>A0ABU4RWC3_9GAMM</name>
<keyword evidence="2" id="KW-1185">Reference proteome</keyword>
<evidence type="ECO:0000313" key="1">
    <source>
        <dbReference type="EMBL" id="MDX6849177.1"/>
    </source>
</evidence>
<evidence type="ECO:0000313" key="2">
    <source>
        <dbReference type="Proteomes" id="UP001273505"/>
    </source>
</evidence>
<reference evidence="1 2" key="1">
    <citation type="submission" date="2023-11" db="EMBL/GenBank/DDBJ databases">
        <title>Gilvimarinus fulvus sp. nov., isolated from the surface of Kelp.</title>
        <authorList>
            <person name="Sun Y.Y."/>
            <person name="Gong Y."/>
            <person name="Du Z.J."/>
        </authorList>
    </citation>
    <scope>NUCLEOTIDE SEQUENCE [LARGE SCALE GENOMIC DNA]</scope>
    <source>
        <strain evidence="1 2">SDUM040013</strain>
    </source>
</reference>
<accession>A0ABU4RWC3</accession>
<organism evidence="1 2">
    <name type="scientific">Gilvimarinus gilvus</name>
    <dbReference type="NCBI Taxonomy" id="3058038"/>
    <lineage>
        <taxon>Bacteria</taxon>
        <taxon>Pseudomonadati</taxon>
        <taxon>Pseudomonadota</taxon>
        <taxon>Gammaproteobacteria</taxon>
        <taxon>Cellvibrionales</taxon>
        <taxon>Cellvibrionaceae</taxon>
        <taxon>Gilvimarinus</taxon>
    </lineage>
</organism>
<dbReference type="Proteomes" id="UP001273505">
    <property type="component" value="Unassembled WGS sequence"/>
</dbReference>